<protein>
    <submittedName>
        <fullName evidence="1">Uncharacterized protein</fullName>
    </submittedName>
</protein>
<reference evidence="1" key="1">
    <citation type="journal article" date="2025" name="Int. J. Syst. Evol. Microbiol.">
        <title>Streptomyces citrinus sp. nov., with yellow diffusible pigment.</title>
        <authorList>
            <person name="He Y."/>
            <person name="Yang E."/>
            <person name="Xu J."/>
            <person name="Sun Y."/>
            <person name="Sun L."/>
        </authorList>
    </citation>
    <scope>NUCLEOTIDE SEQUENCE</scope>
    <source>
        <strain evidence="1">Q6</strain>
    </source>
</reference>
<gene>
    <name evidence="1" type="ORF">V2W30_19050</name>
</gene>
<dbReference type="EMBL" id="CP146022">
    <property type="protein sequence ID" value="WWQ65221.1"/>
    <property type="molecule type" value="Genomic_DNA"/>
</dbReference>
<keyword evidence="2" id="KW-1185">Reference proteome</keyword>
<accession>A0ACD5ADG7</accession>
<evidence type="ECO:0000313" key="2">
    <source>
        <dbReference type="Proteomes" id="UP001432251"/>
    </source>
</evidence>
<name>A0ACD5ADG7_9ACTN</name>
<proteinExistence type="predicted"/>
<dbReference type="Proteomes" id="UP001432251">
    <property type="component" value="Chromosome"/>
</dbReference>
<evidence type="ECO:0000313" key="1">
    <source>
        <dbReference type="EMBL" id="WWQ65221.1"/>
    </source>
</evidence>
<sequence length="168" mass="16862">MSITLRGTIAVLAGCIAAAAGSSAPAVASGNVPIEVPLGGVENALHIDAPRLSTEAPIPIPGTPEGPRYAKDHVLPEHAVPRLPLSSELPATDAEVPLPQLLATDDVDRLGLTTEESAVRTLTPGASVNPPLSGPRPHLFGLPDVSAPQAAVGTPDVQAQPGADLALG</sequence>
<organism evidence="1 2">
    <name type="scientific">Streptomyces citrinus</name>
    <dbReference type="NCBI Taxonomy" id="3118173"/>
    <lineage>
        <taxon>Bacteria</taxon>
        <taxon>Bacillati</taxon>
        <taxon>Actinomycetota</taxon>
        <taxon>Actinomycetes</taxon>
        <taxon>Kitasatosporales</taxon>
        <taxon>Streptomycetaceae</taxon>
        <taxon>Streptomyces</taxon>
    </lineage>
</organism>